<dbReference type="AlphaFoldDB" id="A0A218NMW9"/>
<organism evidence="1 2">
    <name type="scientific">Candidatus Mancarchaeum acidiphilum</name>
    <dbReference type="NCBI Taxonomy" id="1920749"/>
    <lineage>
        <taxon>Archaea</taxon>
        <taxon>Candidatus Micrarchaeota</taxon>
        <taxon>Candidatus Mancarchaeum</taxon>
    </lineage>
</organism>
<protein>
    <submittedName>
        <fullName evidence="1">Uncharacterized protein</fullName>
    </submittedName>
</protein>
<evidence type="ECO:0000313" key="1">
    <source>
        <dbReference type="EMBL" id="ASI13801.1"/>
    </source>
</evidence>
<gene>
    <name evidence="1" type="ORF">Mia14_0487</name>
</gene>
<name>A0A218NMW9_9ARCH</name>
<evidence type="ECO:0000313" key="2">
    <source>
        <dbReference type="Proteomes" id="UP000197679"/>
    </source>
</evidence>
<sequence>MIHMAKLTPAEKRKNTIRKKKIKLWLDNLASGKLDEINKEVFKDRDPEEIKTYFLEVDFFWEGGISLGMRKKGLASGGFGGYTDLRFAMGIDFKSPWDGYNIYNGVRRIKSNYRLSDNEISEMLQKDKGIMEKLSEDATKDAIKKYGYGMRAFKKMMLLEFYWNESFRES</sequence>
<dbReference type="EMBL" id="CP019964">
    <property type="protein sequence ID" value="ASI13801.1"/>
    <property type="molecule type" value="Genomic_DNA"/>
</dbReference>
<dbReference type="Proteomes" id="UP000197679">
    <property type="component" value="Chromosome"/>
</dbReference>
<reference evidence="1 2" key="1">
    <citation type="journal article" date="2017" name="Nat. Commun.">
        <title>'ARMAN' archaea depend on association with euryarchaeal host in culture and in situ.</title>
        <authorList>
            <person name="Golyshina O."/>
            <person name="Toshchakov S."/>
            <person name="Makarova K."/>
            <person name="Gavrilov S."/>
            <person name="Korzhenkov A."/>
            <person name="La Cono V."/>
            <person name="Arcadi E."/>
            <person name="Nechitaylo T."/>
            <person name="Ferrer M."/>
            <person name="Kublanov I."/>
            <person name="Wolf Y."/>
            <person name="Yakimov M."/>
            <person name="Golyshin P."/>
            <person name="Slesarev A."/>
            <person name="Kozyavkin S."/>
        </authorList>
    </citation>
    <scope>NUCLEOTIDE SEQUENCE [LARGE SCALE GENOMIC DNA]</scope>
    <source>
        <strain evidence="1 2">Mia14</strain>
    </source>
</reference>
<accession>A0A218NMW9</accession>
<proteinExistence type="predicted"/>
<dbReference type="KEGG" id="marh:Mia14_0487"/>
<keyword evidence="2" id="KW-1185">Reference proteome</keyword>